<reference evidence="12" key="1">
    <citation type="journal article" date="2019" name="Int. J. Syst. Evol. Microbiol.">
        <title>The Global Catalogue of Microorganisms (GCM) 10K type strain sequencing project: providing services to taxonomists for standard genome sequencing and annotation.</title>
        <authorList>
            <consortium name="The Broad Institute Genomics Platform"/>
            <consortium name="The Broad Institute Genome Sequencing Center for Infectious Disease"/>
            <person name="Wu L."/>
            <person name="Ma J."/>
        </authorList>
    </citation>
    <scope>NUCLEOTIDE SEQUENCE [LARGE SCALE GENOMIC DNA]</scope>
    <source>
        <strain evidence="12">JCM 8201</strain>
    </source>
</reference>
<dbReference type="InterPro" id="IPR015500">
    <property type="entry name" value="Peptidase_S8_subtilisin-rel"/>
</dbReference>
<evidence type="ECO:0000256" key="5">
    <source>
        <dbReference type="PROSITE-ProRule" id="PRU01240"/>
    </source>
</evidence>
<evidence type="ECO:0000313" key="11">
    <source>
        <dbReference type="EMBL" id="GAA2721803.1"/>
    </source>
</evidence>
<dbReference type="SUPFAM" id="SSF52743">
    <property type="entry name" value="Subtilisin-like"/>
    <property type="match status" value="1"/>
</dbReference>
<evidence type="ECO:0000256" key="1">
    <source>
        <dbReference type="ARBA" id="ARBA00011073"/>
    </source>
</evidence>
<dbReference type="SUPFAM" id="SSF54897">
    <property type="entry name" value="Protease propeptides/inhibitors"/>
    <property type="match status" value="1"/>
</dbReference>
<dbReference type="InterPro" id="IPR022398">
    <property type="entry name" value="Peptidase_S8_His-AS"/>
</dbReference>
<evidence type="ECO:0000256" key="3">
    <source>
        <dbReference type="ARBA" id="ARBA00022801"/>
    </source>
</evidence>
<dbReference type="Gene3D" id="3.30.70.80">
    <property type="entry name" value="Peptidase S8 propeptide/proteinase inhibitor I9"/>
    <property type="match status" value="1"/>
</dbReference>
<evidence type="ECO:0000256" key="8">
    <source>
        <dbReference type="SAM" id="SignalP"/>
    </source>
</evidence>
<dbReference type="InterPro" id="IPR010259">
    <property type="entry name" value="S8pro/Inhibitor_I9"/>
</dbReference>
<proteinExistence type="inferred from homology"/>
<dbReference type="PROSITE" id="PS51892">
    <property type="entry name" value="SUBTILASE"/>
    <property type="match status" value="1"/>
</dbReference>
<keyword evidence="12" id="KW-1185">Reference proteome</keyword>
<dbReference type="InterPro" id="IPR023828">
    <property type="entry name" value="Peptidase_S8_Ser-AS"/>
</dbReference>
<feature type="active site" description="Charge relay system" evidence="5">
    <location>
        <position position="346"/>
    </location>
</feature>
<dbReference type="Proteomes" id="UP001501842">
    <property type="component" value="Unassembled WGS sequence"/>
</dbReference>
<organism evidence="11 12">
    <name type="scientific">Actinocorallia aurantiaca</name>
    <dbReference type="NCBI Taxonomy" id="46204"/>
    <lineage>
        <taxon>Bacteria</taxon>
        <taxon>Bacillati</taxon>
        <taxon>Actinomycetota</taxon>
        <taxon>Actinomycetes</taxon>
        <taxon>Streptosporangiales</taxon>
        <taxon>Thermomonosporaceae</taxon>
        <taxon>Actinocorallia</taxon>
    </lineage>
</organism>
<dbReference type="RefSeq" id="WP_344449257.1">
    <property type="nucleotide sequence ID" value="NZ_BAAATZ010000005.1"/>
</dbReference>
<evidence type="ECO:0000313" key="12">
    <source>
        <dbReference type="Proteomes" id="UP001501842"/>
    </source>
</evidence>
<dbReference type="Pfam" id="PF05922">
    <property type="entry name" value="Inhibitor_I9"/>
    <property type="match status" value="1"/>
</dbReference>
<keyword evidence="4 5" id="KW-0720">Serine protease</keyword>
<dbReference type="EMBL" id="BAAATZ010000005">
    <property type="protein sequence ID" value="GAA2721803.1"/>
    <property type="molecule type" value="Genomic_DNA"/>
</dbReference>
<name>A0ABP6GHZ9_9ACTN</name>
<feature type="active site" description="Charge relay system" evidence="5">
    <location>
        <position position="132"/>
    </location>
</feature>
<dbReference type="InterPro" id="IPR036852">
    <property type="entry name" value="Peptidase_S8/S53_dom_sf"/>
</dbReference>
<dbReference type="InterPro" id="IPR050131">
    <property type="entry name" value="Peptidase_S8_subtilisin-like"/>
</dbReference>
<dbReference type="PANTHER" id="PTHR43806">
    <property type="entry name" value="PEPTIDASE S8"/>
    <property type="match status" value="1"/>
</dbReference>
<keyword evidence="2 5" id="KW-0645">Protease</keyword>
<feature type="signal peptide" evidence="8">
    <location>
        <begin position="1"/>
        <end position="24"/>
    </location>
</feature>
<accession>A0ABP6GHZ9</accession>
<dbReference type="InterPro" id="IPR023827">
    <property type="entry name" value="Peptidase_S8_Asp-AS"/>
</dbReference>
<feature type="domain" description="Inhibitor I9" evidence="10">
    <location>
        <begin position="30"/>
        <end position="95"/>
    </location>
</feature>
<dbReference type="PROSITE" id="PS00137">
    <property type="entry name" value="SUBTILASE_HIS"/>
    <property type="match status" value="1"/>
</dbReference>
<evidence type="ECO:0000256" key="4">
    <source>
        <dbReference type="ARBA" id="ARBA00022825"/>
    </source>
</evidence>
<feature type="chain" id="PRO_5045118154" evidence="8">
    <location>
        <begin position="25"/>
        <end position="402"/>
    </location>
</feature>
<dbReference type="PROSITE" id="PS00138">
    <property type="entry name" value="SUBTILASE_SER"/>
    <property type="match status" value="1"/>
</dbReference>
<dbReference type="PRINTS" id="PR00723">
    <property type="entry name" value="SUBTILISIN"/>
</dbReference>
<dbReference type="PANTHER" id="PTHR43806:SF11">
    <property type="entry name" value="CEREVISIN-RELATED"/>
    <property type="match status" value="1"/>
</dbReference>
<evidence type="ECO:0000259" key="10">
    <source>
        <dbReference type="Pfam" id="PF05922"/>
    </source>
</evidence>
<gene>
    <name evidence="11" type="primary">aprE_2</name>
    <name evidence="11" type="ORF">GCM10010439_12850</name>
</gene>
<dbReference type="Gene3D" id="3.40.50.200">
    <property type="entry name" value="Peptidase S8/S53 domain"/>
    <property type="match status" value="1"/>
</dbReference>
<evidence type="ECO:0000256" key="7">
    <source>
        <dbReference type="SAM" id="MobiDB-lite"/>
    </source>
</evidence>
<sequence length="402" mass="40750">MRRSVPTVLATAVLAALVSPAVRADPPTGYIVVLKKGSDSASIAQQHSGEYKAEVLYTYGHALHGYAAAMTTDVAGKLAKDPRVRFVQPDRSVRLEAQTTPTGVDRVDAEASPTSGLDNVDGRVDVDVAVIDTGIQPDHPDLNVHSAGAKSCTGGTGAVDGNGHGTHVAGTIGALDNDQGVVGVAPGARVWPVQVLDDSGNGTFSSIICGIDHVTAHAGEIEVANLSLGAAGTDDGNCGNTSRDALHQAVCASVAAGVTYTVAAGNSSVDAAKRVPAAYDEVITVSALADFDGLPGGKAQSTCLTDQDDTFANFSNHGRDVDLIAPGACIRSTWLKGGYSLSSGTSMAAPHAAGAAALYKAARPSASPAAVKTALRNAGTTNWTNSDDPDGIKEKLLNVAGF</sequence>
<evidence type="ECO:0000256" key="6">
    <source>
        <dbReference type="RuleBase" id="RU003355"/>
    </source>
</evidence>
<dbReference type="Pfam" id="PF00082">
    <property type="entry name" value="Peptidase_S8"/>
    <property type="match status" value="1"/>
</dbReference>
<feature type="domain" description="Peptidase S8/S53" evidence="9">
    <location>
        <begin position="126"/>
        <end position="380"/>
    </location>
</feature>
<keyword evidence="3 5" id="KW-0378">Hydrolase</keyword>
<dbReference type="PROSITE" id="PS00136">
    <property type="entry name" value="SUBTILASE_ASP"/>
    <property type="match status" value="1"/>
</dbReference>
<evidence type="ECO:0000256" key="2">
    <source>
        <dbReference type="ARBA" id="ARBA00022670"/>
    </source>
</evidence>
<feature type="active site" description="Charge relay system" evidence="5">
    <location>
        <position position="164"/>
    </location>
</feature>
<feature type="region of interest" description="Disordered" evidence="7">
    <location>
        <begin position="94"/>
        <end position="119"/>
    </location>
</feature>
<dbReference type="InterPro" id="IPR000209">
    <property type="entry name" value="Peptidase_S8/S53_dom"/>
</dbReference>
<protein>
    <submittedName>
        <fullName evidence="11">Subtilisin AprE</fullName>
    </submittedName>
</protein>
<dbReference type="InterPro" id="IPR037045">
    <property type="entry name" value="S8pro/Inhibitor_I9_sf"/>
</dbReference>
<comment type="caution">
    <text evidence="11">The sequence shown here is derived from an EMBL/GenBank/DDBJ whole genome shotgun (WGS) entry which is preliminary data.</text>
</comment>
<comment type="similarity">
    <text evidence="1 5 6">Belongs to the peptidase S8 family.</text>
</comment>
<keyword evidence="8" id="KW-0732">Signal</keyword>
<evidence type="ECO:0000259" key="9">
    <source>
        <dbReference type="Pfam" id="PF00082"/>
    </source>
</evidence>